<evidence type="ECO:0000256" key="1">
    <source>
        <dbReference type="SAM" id="MobiDB-lite"/>
    </source>
</evidence>
<sequence length="193" mass="20682">MGSSGVENGAWKTLLFRGKVWWVRGWDEGDVDGDGGTAAWTGMDDAGARHPQLEDDAGGRPLLEDRRAAGSEPSNEPFLHLPAALHLEANRSPVGRLNGARRLNSGEAAQSAEISGTCLVEGCSRRHPPLPKRGSETTSIPAALAAYHLALQRQRNPTRAGAVVRDKSRAFRPLDPSAPLQRPPALPVSRNPH</sequence>
<evidence type="ECO:0000313" key="2">
    <source>
        <dbReference type="EMBL" id="PWI69890.1"/>
    </source>
</evidence>
<protein>
    <submittedName>
        <fullName evidence="2">Uncharacterized protein</fullName>
    </submittedName>
</protein>
<reference evidence="2 3" key="1">
    <citation type="journal article" date="2016" name="Front. Microbiol.">
        <title>Genome and transcriptome sequences reveal the specific parasitism of the nematophagous Purpureocillium lilacinum 36-1.</title>
        <authorList>
            <person name="Xie J."/>
            <person name="Li S."/>
            <person name="Mo C."/>
            <person name="Xiao X."/>
            <person name="Peng D."/>
            <person name="Wang G."/>
            <person name="Xiao Y."/>
        </authorList>
    </citation>
    <scope>NUCLEOTIDE SEQUENCE [LARGE SCALE GENOMIC DNA]</scope>
    <source>
        <strain evidence="2 3">36-1</strain>
    </source>
</reference>
<feature type="region of interest" description="Disordered" evidence="1">
    <location>
        <begin position="36"/>
        <end position="74"/>
    </location>
</feature>
<name>A0A2U3E5V7_PURLI</name>
<dbReference type="EMBL" id="LCWV01000011">
    <property type="protein sequence ID" value="PWI69890.1"/>
    <property type="molecule type" value="Genomic_DNA"/>
</dbReference>
<dbReference type="Proteomes" id="UP000245956">
    <property type="component" value="Unassembled WGS sequence"/>
</dbReference>
<feature type="region of interest" description="Disordered" evidence="1">
    <location>
        <begin position="153"/>
        <end position="193"/>
    </location>
</feature>
<comment type="caution">
    <text evidence="2">The sequence shown here is derived from an EMBL/GenBank/DDBJ whole genome shotgun (WGS) entry which is preliminary data.</text>
</comment>
<gene>
    <name evidence="2" type="ORF">PCL_00802</name>
</gene>
<dbReference type="AlphaFoldDB" id="A0A2U3E5V7"/>
<evidence type="ECO:0000313" key="3">
    <source>
        <dbReference type="Proteomes" id="UP000245956"/>
    </source>
</evidence>
<organism evidence="2 3">
    <name type="scientific">Purpureocillium lilacinum</name>
    <name type="common">Paecilomyces lilacinus</name>
    <dbReference type="NCBI Taxonomy" id="33203"/>
    <lineage>
        <taxon>Eukaryota</taxon>
        <taxon>Fungi</taxon>
        <taxon>Dikarya</taxon>
        <taxon>Ascomycota</taxon>
        <taxon>Pezizomycotina</taxon>
        <taxon>Sordariomycetes</taxon>
        <taxon>Hypocreomycetidae</taxon>
        <taxon>Hypocreales</taxon>
        <taxon>Ophiocordycipitaceae</taxon>
        <taxon>Purpureocillium</taxon>
    </lineage>
</organism>
<proteinExistence type="predicted"/>
<accession>A0A2U3E5V7</accession>